<feature type="compositionally biased region" description="Low complexity" evidence="1">
    <location>
        <begin position="492"/>
        <end position="505"/>
    </location>
</feature>
<accession>A0A166ZDQ7</accession>
<dbReference type="PANTHER" id="PTHR46590">
    <property type="entry name" value="PHOSPHATIDYLINOSITOL TRANSFER PROTEIN CSR1-RELATED"/>
    <property type="match status" value="1"/>
</dbReference>
<organism evidence="3 4">
    <name type="scientific">Beauveria brongniartii RCEF 3172</name>
    <dbReference type="NCBI Taxonomy" id="1081107"/>
    <lineage>
        <taxon>Eukaryota</taxon>
        <taxon>Fungi</taxon>
        <taxon>Dikarya</taxon>
        <taxon>Ascomycota</taxon>
        <taxon>Pezizomycotina</taxon>
        <taxon>Sordariomycetes</taxon>
        <taxon>Hypocreomycetidae</taxon>
        <taxon>Hypocreales</taxon>
        <taxon>Cordycipitaceae</taxon>
        <taxon>Beauveria</taxon>
        <taxon>Beauveria brongniartii</taxon>
    </lineage>
</organism>
<dbReference type="PANTHER" id="PTHR46590:SF1">
    <property type="entry name" value="PHOSPHATIDYLINOSITOL TRANSFER PROTEIN CSR1"/>
    <property type="match status" value="1"/>
</dbReference>
<dbReference type="InterPro" id="IPR001251">
    <property type="entry name" value="CRAL-TRIO_dom"/>
</dbReference>
<dbReference type="Pfam" id="PF00650">
    <property type="entry name" value="CRAL_TRIO"/>
    <property type="match status" value="1"/>
</dbReference>
<feature type="region of interest" description="Disordered" evidence="1">
    <location>
        <begin position="81"/>
        <end position="110"/>
    </location>
</feature>
<dbReference type="InterPro" id="IPR036273">
    <property type="entry name" value="CRAL/TRIO_N_dom_sf"/>
</dbReference>
<reference evidence="3 4" key="1">
    <citation type="journal article" date="2016" name="Genome Biol. Evol.">
        <title>Divergent and convergent evolution of fungal pathogenicity.</title>
        <authorList>
            <person name="Shang Y."/>
            <person name="Xiao G."/>
            <person name="Zheng P."/>
            <person name="Cen K."/>
            <person name="Zhan S."/>
            <person name="Wang C."/>
        </authorList>
    </citation>
    <scope>NUCLEOTIDE SEQUENCE [LARGE SCALE GENOMIC DNA]</scope>
    <source>
        <strain evidence="3 4">RCEF 3172</strain>
    </source>
</reference>
<name>A0A166ZDQ7_9HYPO</name>
<feature type="domain" description="CRAL-TRIO" evidence="2">
    <location>
        <begin position="226"/>
        <end position="383"/>
    </location>
</feature>
<sequence length="585" mass="65450">MAQVIANYPASLPTPPTTPTKMSVHTPKSGVQGFIGNLSQAQEAKLRALWAIAYKFVEICEADESFRDAVTLEDKFVPPAMKPGAAAHAQKTKASSKVSRRAATRRQQQQQHPALVQELLSLLPTQERSMDKLAAAALDALDYWTPHMFRITLLHTVKQEHPDELALRFLRQSGWDVILACKNMGKTIYWRTMEAAIDDDILRLGEGGAAEDEKNGQGHARTLGAEFMKLLRSGKGFLHGNDREDRPVTYVRVRLHKAGEHSPESMERYIIYLLEMARLSLRYPVETGTIFLDMSHFRLKNFDLDPLKFILKCAEQYYPECIGLIIVHKAPFGTKALWKLIRHWVSATIADKVKFTKSRKDLFKYIDPSQVLKEHGGLDDFKYEYEEPIMDENFKMQNTITRNYLLLERQMLVEQFEDVTKEWVMNAQGTDRAAEVSSRRNQVCAELTANFWELDPYVRARSLYDRRGCLSGTGNLQYHPPKSDRRRRDSTATRPPSVSSSSAGARSSIVARSAIGYSSSSGISSAMGSSVGARSSISGAGSAGTAGTLTTCSILGSPVKEDRFGEMEHMDMAAVIADDSSFYSD</sequence>
<dbReference type="PROSITE" id="PS50191">
    <property type="entry name" value="CRAL_TRIO"/>
    <property type="match status" value="1"/>
</dbReference>
<feature type="region of interest" description="Disordered" evidence="1">
    <location>
        <begin position="474"/>
        <end position="505"/>
    </location>
</feature>
<dbReference type="InterPro" id="IPR036865">
    <property type="entry name" value="CRAL-TRIO_dom_sf"/>
</dbReference>
<comment type="caution">
    <text evidence="3">The sequence shown here is derived from an EMBL/GenBank/DDBJ whole genome shotgun (WGS) entry which is preliminary data.</text>
</comment>
<evidence type="ECO:0000313" key="3">
    <source>
        <dbReference type="EMBL" id="OAA37816.1"/>
    </source>
</evidence>
<gene>
    <name evidence="3" type="ORF">BBO_07524</name>
</gene>
<dbReference type="SUPFAM" id="SSF52087">
    <property type="entry name" value="CRAL/TRIO domain"/>
    <property type="match status" value="1"/>
</dbReference>
<feature type="region of interest" description="Disordered" evidence="1">
    <location>
        <begin position="1"/>
        <end position="25"/>
    </location>
</feature>
<dbReference type="SUPFAM" id="SSF46938">
    <property type="entry name" value="CRAL/TRIO N-terminal domain"/>
    <property type="match status" value="1"/>
</dbReference>
<dbReference type="AlphaFoldDB" id="A0A166ZDQ7"/>
<evidence type="ECO:0000256" key="1">
    <source>
        <dbReference type="SAM" id="MobiDB-lite"/>
    </source>
</evidence>
<dbReference type="CDD" id="cd00170">
    <property type="entry name" value="SEC14"/>
    <property type="match status" value="1"/>
</dbReference>
<dbReference type="InterPro" id="IPR052432">
    <property type="entry name" value="PITP/CRAL-TRIO"/>
</dbReference>
<evidence type="ECO:0000313" key="4">
    <source>
        <dbReference type="Proteomes" id="UP000076863"/>
    </source>
</evidence>
<dbReference type="Gene3D" id="3.40.525.10">
    <property type="entry name" value="CRAL-TRIO lipid binding domain"/>
    <property type="match status" value="1"/>
</dbReference>
<dbReference type="SMART" id="SM00516">
    <property type="entry name" value="SEC14"/>
    <property type="match status" value="1"/>
</dbReference>
<keyword evidence="4" id="KW-1185">Reference proteome</keyword>
<proteinExistence type="predicted"/>
<dbReference type="EMBL" id="AZHA01000029">
    <property type="protein sequence ID" value="OAA37816.1"/>
    <property type="molecule type" value="Genomic_DNA"/>
</dbReference>
<dbReference type="Proteomes" id="UP000076863">
    <property type="component" value="Unassembled WGS sequence"/>
</dbReference>
<protein>
    <submittedName>
        <fullName evidence="3">CRAL/TRIO domain protein</fullName>
    </submittedName>
</protein>
<dbReference type="OrthoDB" id="43460at2759"/>
<feature type="compositionally biased region" description="Basic and acidic residues" evidence="1">
    <location>
        <begin position="481"/>
        <end position="491"/>
    </location>
</feature>
<evidence type="ECO:0000259" key="2">
    <source>
        <dbReference type="PROSITE" id="PS50191"/>
    </source>
</evidence>